<dbReference type="GO" id="GO:0005737">
    <property type="term" value="C:cytoplasm"/>
    <property type="evidence" value="ECO:0007669"/>
    <property type="project" value="UniProtKB-SubCell"/>
</dbReference>
<dbReference type="NCBIfam" id="NF005701">
    <property type="entry name" value="PRK07512.1"/>
    <property type="match status" value="1"/>
</dbReference>
<dbReference type="InterPro" id="IPR037099">
    <property type="entry name" value="Fum_R/Succ_DH_flav-like_C_sf"/>
</dbReference>
<evidence type="ECO:0000313" key="15">
    <source>
        <dbReference type="Proteomes" id="UP000186406"/>
    </source>
</evidence>
<evidence type="ECO:0000256" key="7">
    <source>
        <dbReference type="ARBA" id="ARBA00022827"/>
    </source>
</evidence>
<proteinExistence type="inferred from homology"/>
<dbReference type="InterPro" id="IPR036188">
    <property type="entry name" value="FAD/NAD-bd_sf"/>
</dbReference>
<dbReference type="InterPro" id="IPR003953">
    <property type="entry name" value="FAD-dep_OxRdtase_2_FAD-bd"/>
</dbReference>
<name>A0A1M7ZDC9_9HYPH</name>
<evidence type="ECO:0000256" key="1">
    <source>
        <dbReference type="ARBA" id="ARBA00001974"/>
    </source>
</evidence>
<dbReference type="Gene3D" id="3.50.50.60">
    <property type="entry name" value="FAD/NAD(P)-binding domain"/>
    <property type="match status" value="1"/>
</dbReference>
<keyword evidence="7 11" id="KW-0274">FAD</keyword>
<evidence type="ECO:0000256" key="8">
    <source>
        <dbReference type="ARBA" id="ARBA00023002"/>
    </source>
</evidence>
<keyword evidence="15" id="KW-1185">Reference proteome</keyword>
<dbReference type="OrthoDB" id="9806724at2"/>
<evidence type="ECO:0000256" key="10">
    <source>
        <dbReference type="NCBIfam" id="TIGR00551"/>
    </source>
</evidence>
<sequence length="525" mass="52445">MTNGSDRVVVVGGGVAGLATALALAPMPVTVLVASPLGTAAATGLAQGGIAAALGADDAPALHAADTLTAGAGLSDPAIAALVAEAAPAAIDWLVRIGTPFDRDAAGAISLGLEAAHNRRRIAHAGGDATGRVVLETLIAAARATPSITVVEGASATALLCDDGGRVRGVAARRDGGAPEAVPARAVVLATGGLGGLYGSTTNPLGATGQGLALAGRAGAVLRDMEFVQFHPTAIAAGGDPMPLATEALRGEGAILVNGRGERFMRDVAGRELAPRDVVARAIFAEIARGERVFLDTRPALGERFAAGFPAVAALCRAAGIDPAREPIPVRPAAHYHMGGVKTDDRGRTSLDGLWAAGEVASTGLHGANRLASNSLLEGLVFGRRIAEALAAEGGGRATAIRPAASAPALPPALRAEIRVLMDRHVGVLRDEAGLTEAVARLGAIVAGMTGETAAGMASVPDMVTVATAVAVAALDRRESRGGHARRDHPLTGPLGIHAEITLADALDRAAALAAAEPADKRRVA</sequence>
<dbReference type="Proteomes" id="UP000186406">
    <property type="component" value="Unassembled WGS sequence"/>
</dbReference>
<comment type="pathway">
    <text evidence="2 11">Cofactor biosynthesis; NAD(+) biosynthesis; iminoaspartate from L-aspartate (oxidase route): step 1/1.</text>
</comment>
<keyword evidence="8 11" id="KW-0560">Oxidoreductase</keyword>
<dbReference type="RefSeq" id="WP_073626524.1">
    <property type="nucleotide sequence ID" value="NZ_FRXO01000002.1"/>
</dbReference>
<dbReference type="UniPathway" id="UPA00253">
    <property type="reaction ID" value="UER00326"/>
</dbReference>
<accession>A0A1M7ZDC9</accession>
<dbReference type="PANTHER" id="PTHR42716:SF2">
    <property type="entry name" value="L-ASPARTATE OXIDASE, CHLOROPLASTIC"/>
    <property type="match status" value="1"/>
</dbReference>
<dbReference type="Pfam" id="PF00890">
    <property type="entry name" value="FAD_binding_2"/>
    <property type="match status" value="1"/>
</dbReference>
<dbReference type="InterPro" id="IPR027477">
    <property type="entry name" value="Succ_DH/fumarate_Rdtase_cat_sf"/>
</dbReference>
<organism evidence="14 15">
    <name type="scientific">Pseudoxanthobacter soli DSM 19599</name>
    <dbReference type="NCBI Taxonomy" id="1123029"/>
    <lineage>
        <taxon>Bacteria</taxon>
        <taxon>Pseudomonadati</taxon>
        <taxon>Pseudomonadota</taxon>
        <taxon>Alphaproteobacteria</taxon>
        <taxon>Hyphomicrobiales</taxon>
        <taxon>Segnochrobactraceae</taxon>
        <taxon>Pseudoxanthobacter</taxon>
    </lineage>
</organism>
<evidence type="ECO:0000259" key="12">
    <source>
        <dbReference type="Pfam" id="PF00890"/>
    </source>
</evidence>
<dbReference type="InterPro" id="IPR015939">
    <property type="entry name" value="Fum_Rdtase/Succ_DH_flav-like_C"/>
</dbReference>
<protein>
    <recommendedName>
        <fullName evidence="4 10">L-aspartate oxidase</fullName>
        <ecNumber evidence="4 10">1.4.3.16</ecNumber>
    </recommendedName>
</protein>
<dbReference type="EMBL" id="FRXO01000002">
    <property type="protein sequence ID" value="SHO62809.1"/>
    <property type="molecule type" value="Genomic_DNA"/>
</dbReference>
<dbReference type="PANTHER" id="PTHR42716">
    <property type="entry name" value="L-ASPARTATE OXIDASE"/>
    <property type="match status" value="1"/>
</dbReference>
<dbReference type="Pfam" id="PF02910">
    <property type="entry name" value="Succ_DH_flav_C"/>
    <property type="match status" value="1"/>
</dbReference>
<reference evidence="14 15" key="1">
    <citation type="submission" date="2016-12" db="EMBL/GenBank/DDBJ databases">
        <authorList>
            <person name="Song W.-J."/>
            <person name="Kurnit D.M."/>
        </authorList>
    </citation>
    <scope>NUCLEOTIDE SEQUENCE [LARGE SCALE GENOMIC DNA]</scope>
    <source>
        <strain evidence="14 15">DSM 19599</strain>
    </source>
</reference>
<dbReference type="PRINTS" id="PR00368">
    <property type="entry name" value="FADPNR"/>
</dbReference>
<dbReference type="EC" id="1.4.3.16" evidence="4 10"/>
<dbReference type="InterPro" id="IPR005288">
    <property type="entry name" value="NadB"/>
</dbReference>
<comment type="similarity">
    <text evidence="3 11">Belongs to the FAD-dependent oxidoreductase 2 family. NadB subfamily.</text>
</comment>
<dbReference type="SUPFAM" id="SSF56425">
    <property type="entry name" value="Succinate dehydrogenase/fumarate reductase flavoprotein, catalytic domain"/>
    <property type="match status" value="1"/>
</dbReference>
<dbReference type="Gene3D" id="3.90.700.10">
    <property type="entry name" value="Succinate dehydrogenase/fumarate reductase flavoprotein, catalytic domain"/>
    <property type="match status" value="1"/>
</dbReference>
<evidence type="ECO:0000256" key="2">
    <source>
        <dbReference type="ARBA" id="ARBA00004950"/>
    </source>
</evidence>
<feature type="domain" description="FAD-dependent oxidoreductase 2 FAD-binding" evidence="12">
    <location>
        <begin position="8"/>
        <end position="376"/>
    </location>
</feature>
<evidence type="ECO:0000256" key="9">
    <source>
        <dbReference type="ARBA" id="ARBA00048305"/>
    </source>
</evidence>
<dbReference type="FunFam" id="3.90.700.10:FF:000002">
    <property type="entry name" value="L-aspartate oxidase"/>
    <property type="match status" value="1"/>
</dbReference>
<evidence type="ECO:0000256" key="4">
    <source>
        <dbReference type="ARBA" id="ARBA00012173"/>
    </source>
</evidence>
<comment type="function">
    <text evidence="11">Catalyzes the oxidation of L-aspartate to iminoaspartate.</text>
</comment>
<evidence type="ECO:0000256" key="11">
    <source>
        <dbReference type="RuleBase" id="RU362049"/>
    </source>
</evidence>
<dbReference type="GO" id="GO:0008734">
    <property type="term" value="F:L-aspartate oxidase activity"/>
    <property type="evidence" value="ECO:0007669"/>
    <property type="project" value="UniProtKB-UniRule"/>
</dbReference>
<comment type="subcellular location">
    <subcellularLocation>
        <location evidence="11">Cytoplasm</location>
    </subcellularLocation>
</comment>
<feature type="domain" description="Fumarate reductase/succinate dehydrogenase flavoprotein-like C-terminal" evidence="13">
    <location>
        <begin position="415"/>
        <end position="490"/>
    </location>
</feature>
<evidence type="ECO:0000256" key="6">
    <source>
        <dbReference type="ARBA" id="ARBA00022642"/>
    </source>
</evidence>
<gene>
    <name evidence="14" type="ORF">SAMN02745172_01171</name>
</gene>
<dbReference type="SUPFAM" id="SSF46977">
    <property type="entry name" value="Succinate dehydrogenase/fumarate reductase flavoprotein C-terminal domain"/>
    <property type="match status" value="1"/>
</dbReference>
<evidence type="ECO:0000313" key="14">
    <source>
        <dbReference type="EMBL" id="SHO62809.1"/>
    </source>
</evidence>
<evidence type="ECO:0000259" key="13">
    <source>
        <dbReference type="Pfam" id="PF02910"/>
    </source>
</evidence>
<dbReference type="Gene3D" id="1.20.58.100">
    <property type="entry name" value="Fumarate reductase/succinate dehydrogenase flavoprotein-like, C-terminal domain"/>
    <property type="match status" value="1"/>
</dbReference>
<dbReference type="SUPFAM" id="SSF51905">
    <property type="entry name" value="FAD/NAD(P)-binding domain"/>
    <property type="match status" value="1"/>
</dbReference>
<evidence type="ECO:0000256" key="3">
    <source>
        <dbReference type="ARBA" id="ARBA00008562"/>
    </source>
</evidence>
<evidence type="ECO:0000256" key="5">
    <source>
        <dbReference type="ARBA" id="ARBA00022630"/>
    </source>
</evidence>
<dbReference type="AlphaFoldDB" id="A0A1M7ZDC9"/>
<keyword evidence="6 11" id="KW-0662">Pyridine nucleotide biosynthesis</keyword>
<comment type="catalytic activity">
    <reaction evidence="9">
        <text>L-aspartate + O2 = iminosuccinate + H2O2</text>
        <dbReference type="Rhea" id="RHEA:25876"/>
        <dbReference type="ChEBI" id="CHEBI:15379"/>
        <dbReference type="ChEBI" id="CHEBI:16240"/>
        <dbReference type="ChEBI" id="CHEBI:29991"/>
        <dbReference type="ChEBI" id="CHEBI:77875"/>
        <dbReference type="EC" id="1.4.3.16"/>
    </reaction>
    <physiologicalReaction direction="left-to-right" evidence="9">
        <dbReference type="Rhea" id="RHEA:25877"/>
    </physiologicalReaction>
</comment>
<dbReference type="NCBIfam" id="TIGR00551">
    <property type="entry name" value="nadB"/>
    <property type="match status" value="1"/>
</dbReference>
<comment type="cofactor">
    <cofactor evidence="1 11">
        <name>FAD</name>
        <dbReference type="ChEBI" id="CHEBI:57692"/>
    </cofactor>
</comment>
<dbReference type="GO" id="GO:0034628">
    <property type="term" value="P:'de novo' NAD+ biosynthetic process from L-aspartate"/>
    <property type="evidence" value="ECO:0007669"/>
    <property type="project" value="TreeGrafter"/>
</dbReference>
<dbReference type="STRING" id="1123029.SAMN02745172_01171"/>
<keyword evidence="5 11" id="KW-0285">Flavoprotein</keyword>